<dbReference type="SUPFAM" id="SSF51735">
    <property type="entry name" value="NAD(P)-binding Rossmann-fold domains"/>
    <property type="match status" value="1"/>
</dbReference>
<dbReference type="AlphaFoldDB" id="A0A9X3TN06"/>
<dbReference type="GO" id="GO:0016491">
    <property type="term" value="F:oxidoreductase activity"/>
    <property type="evidence" value="ECO:0007669"/>
    <property type="project" value="UniProtKB-KW"/>
</dbReference>
<evidence type="ECO:0000313" key="4">
    <source>
        <dbReference type="Proteomes" id="UP001151071"/>
    </source>
</evidence>
<gene>
    <name evidence="3" type="ORF">O3V59_02945</name>
</gene>
<protein>
    <submittedName>
        <fullName evidence="3">SDR family oxidoreductase</fullName>
    </submittedName>
</protein>
<dbReference type="InterPro" id="IPR002347">
    <property type="entry name" value="SDR_fam"/>
</dbReference>
<accession>A0A9X3TN06</accession>
<keyword evidence="2" id="KW-0560">Oxidoreductase</keyword>
<reference evidence="3" key="1">
    <citation type="submission" date="2022-12" db="EMBL/GenBank/DDBJ databases">
        <title>Draft genome sequence of the thermophilic strain Brevibacillus thermoruber HT42, isolated from Los Humeros, Puebla, Mexico, with biotechnological potential.</title>
        <authorList>
            <person name="Lara Sanchez J."/>
            <person name="Solis Palacios R."/>
            <person name="Bustos Baena A.S."/>
            <person name="Ruz Baez A.E."/>
            <person name="Espinosa Luna G."/>
            <person name="Oliart Ros R.M."/>
        </authorList>
    </citation>
    <scope>NUCLEOTIDE SEQUENCE</scope>
    <source>
        <strain evidence="3">HT42</strain>
    </source>
</reference>
<dbReference type="PANTHER" id="PTHR42879">
    <property type="entry name" value="3-OXOACYL-(ACYL-CARRIER-PROTEIN) REDUCTASE"/>
    <property type="match status" value="1"/>
</dbReference>
<dbReference type="Pfam" id="PF13561">
    <property type="entry name" value="adh_short_C2"/>
    <property type="match status" value="1"/>
</dbReference>
<keyword evidence="4" id="KW-1185">Reference proteome</keyword>
<name>A0A9X3TN06_9BACL</name>
<dbReference type="InterPro" id="IPR036291">
    <property type="entry name" value="NAD(P)-bd_dom_sf"/>
</dbReference>
<dbReference type="Gene3D" id="3.40.50.720">
    <property type="entry name" value="NAD(P)-binding Rossmann-like Domain"/>
    <property type="match status" value="1"/>
</dbReference>
<dbReference type="EMBL" id="JAPYYP010000002">
    <property type="protein sequence ID" value="MDA5107304.1"/>
    <property type="molecule type" value="Genomic_DNA"/>
</dbReference>
<proteinExistence type="inferred from homology"/>
<dbReference type="PRINTS" id="PR00081">
    <property type="entry name" value="GDHRDH"/>
</dbReference>
<evidence type="ECO:0000256" key="2">
    <source>
        <dbReference type="ARBA" id="ARBA00023002"/>
    </source>
</evidence>
<dbReference type="PANTHER" id="PTHR42879:SF2">
    <property type="entry name" value="3-OXOACYL-[ACYL-CARRIER-PROTEIN] REDUCTASE FABG"/>
    <property type="match status" value="1"/>
</dbReference>
<dbReference type="NCBIfam" id="NF047420">
    <property type="entry name" value="EF_P_mod_YmfI"/>
    <property type="match status" value="1"/>
</dbReference>
<comment type="caution">
    <text evidence="3">The sequence shown here is derived from an EMBL/GenBank/DDBJ whole genome shotgun (WGS) entry which is preliminary data.</text>
</comment>
<dbReference type="RefSeq" id="WP_044898225.1">
    <property type="nucleotide sequence ID" value="NZ_JAPYYP010000002.1"/>
</dbReference>
<dbReference type="InterPro" id="IPR050259">
    <property type="entry name" value="SDR"/>
</dbReference>
<dbReference type="PRINTS" id="PR00080">
    <property type="entry name" value="SDRFAMILY"/>
</dbReference>
<dbReference type="Proteomes" id="UP001151071">
    <property type="component" value="Unassembled WGS sequence"/>
</dbReference>
<evidence type="ECO:0000256" key="1">
    <source>
        <dbReference type="ARBA" id="ARBA00006484"/>
    </source>
</evidence>
<evidence type="ECO:0000313" key="3">
    <source>
        <dbReference type="EMBL" id="MDA5107304.1"/>
    </source>
</evidence>
<organism evidence="3 4">
    <name type="scientific">Brevibacillus thermoruber</name>
    <dbReference type="NCBI Taxonomy" id="33942"/>
    <lineage>
        <taxon>Bacteria</taxon>
        <taxon>Bacillati</taxon>
        <taxon>Bacillota</taxon>
        <taxon>Bacilli</taxon>
        <taxon>Bacillales</taxon>
        <taxon>Paenibacillaceae</taxon>
        <taxon>Brevibacillus</taxon>
    </lineage>
</organism>
<comment type="similarity">
    <text evidence="1">Belongs to the short-chain dehydrogenases/reductases (SDR) family.</text>
</comment>
<sequence length="244" mass="25826">MNPQTPWALVTGASGEIGRAISLALAASGVPLYLHYHQSYDKLEPVLNECRARGVPAYALQADLRDVGQITAMFQAMPVAPLLLVNNASADHVGLFTDVSPEMFDELVALNVRSAYFVTQAALGAMLRERYGRIVNISSVWGLTGGSCEVLYSLTKGAVNAFTKALAKELAPNGITVNAVAPGAIQGGMMERFSPEELEMIAAEIPAGRLGTPAEVAAVVRFLLTAEASYLTGQIISPNGGWYA</sequence>
<dbReference type="FunFam" id="3.40.50.720:FF:000173">
    <property type="entry name" value="3-oxoacyl-[acyl-carrier protein] reductase"/>
    <property type="match status" value="1"/>
</dbReference>